<proteinExistence type="predicted"/>
<protein>
    <submittedName>
        <fullName evidence="2">Uncharacterized protein</fullName>
    </submittedName>
</protein>
<comment type="caution">
    <text evidence="2">The sequence shown here is derived from an EMBL/GenBank/DDBJ whole genome shotgun (WGS) entry which is preliminary data.</text>
</comment>
<reference evidence="2 3" key="1">
    <citation type="submission" date="2016-03" db="EMBL/GenBank/DDBJ databases">
        <title>Comparative genomics of the ectomycorrhizal sister species Rhizopogon vinicolor and Rhizopogon vesiculosus (Basidiomycota: Boletales) reveals a divergence of the mating type B locus.</title>
        <authorList>
            <person name="Mujic A.B."/>
            <person name="Kuo A."/>
            <person name="Tritt A."/>
            <person name="Lipzen A."/>
            <person name="Chen C."/>
            <person name="Johnson J."/>
            <person name="Sharma A."/>
            <person name="Barry K."/>
            <person name="Grigoriev I.V."/>
            <person name="Spatafora J.W."/>
        </authorList>
    </citation>
    <scope>NUCLEOTIDE SEQUENCE [LARGE SCALE GENOMIC DNA]</scope>
    <source>
        <strain evidence="2 3">AM-OR11-056</strain>
    </source>
</reference>
<evidence type="ECO:0000256" key="1">
    <source>
        <dbReference type="SAM" id="MobiDB-lite"/>
    </source>
</evidence>
<evidence type="ECO:0000313" key="3">
    <source>
        <dbReference type="Proteomes" id="UP000183567"/>
    </source>
</evidence>
<feature type="compositionally biased region" description="Basic and acidic residues" evidence="1">
    <location>
        <begin position="17"/>
        <end position="41"/>
    </location>
</feature>
<dbReference type="EMBL" id="LVVM01003737">
    <property type="protein sequence ID" value="OJA14349.1"/>
    <property type="molecule type" value="Genomic_DNA"/>
</dbReference>
<feature type="region of interest" description="Disordered" evidence="1">
    <location>
        <begin position="1"/>
        <end position="41"/>
    </location>
</feature>
<dbReference type="Proteomes" id="UP000183567">
    <property type="component" value="Unassembled WGS sequence"/>
</dbReference>
<organism evidence="2 3">
    <name type="scientific">Rhizopogon vesiculosus</name>
    <dbReference type="NCBI Taxonomy" id="180088"/>
    <lineage>
        <taxon>Eukaryota</taxon>
        <taxon>Fungi</taxon>
        <taxon>Dikarya</taxon>
        <taxon>Basidiomycota</taxon>
        <taxon>Agaricomycotina</taxon>
        <taxon>Agaricomycetes</taxon>
        <taxon>Agaricomycetidae</taxon>
        <taxon>Boletales</taxon>
        <taxon>Suillineae</taxon>
        <taxon>Rhizopogonaceae</taxon>
        <taxon>Rhizopogon</taxon>
    </lineage>
</organism>
<dbReference type="AlphaFoldDB" id="A0A1J8PZU0"/>
<evidence type="ECO:0000313" key="2">
    <source>
        <dbReference type="EMBL" id="OJA14349.1"/>
    </source>
</evidence>
<name>A0A1J8PZU0_9AGAM</name>
<keyword evidence="3" id="KW-1185">Reference proteome</keyword>
<gene>
    <name evidence="2" type="ORF">AZE42_09231</name>
</gene>
<accession>A0A1J8PZU0</accession>
<sequence>MGRRPKRRVGEWNQQQEEDKKSKLQEATRGKEEETQDERFH</sequence>